<dbReference type="InterPro" id="IPR023646">
    <property type="entry name" value="Prisomal_replication_PriB"/>
</dbReference>
<dbReference type="GO" id="GO:0003697">
    <property type="term" value="F:single-stranded DNA binding"/>
    <property type="evidence" value="ECO:0007669"/>
    <property type="project" value="UniProtKB-UniRule"/>
</dbReference>
<dbReference type="RefSeq" id="WP_141352734.1">
    <property type="nucleotide sequence ID" value="NZ_BJNV01000044.1"/>
</dbReference>
<dbReference type="AlphaFoldDB" id="A0A4Y4CWD4"/>
<comment type="function">
    <text evidence="4">Involved in the restart of stalled replication forks, which reloads the replicative helicase on sites other than the origin of replication; the PriA-PriB pathway is the major replication restart pathway. During primosome assembly it facilitates complex formation between PriA and DnaT on DNA; stabilizes PriA on DNA. Stimulates the DNA unwinding activity of PriA helicase.</text>
</comment>
<dbReference type="InterPro" id="IPR000424">
    <property type="entry name" value="Primosome_PriB/ssb"/>
</dbReference>
<dbReference type="SUPFAM" id="SSF50249">
    <property type="entry name" value="Nucleic acid-binding proteins"/>
    <property type="match status" value="1"/>
</dbReference>
<dbReference type="PROSITE" id="PS50935">
    <property type="entry name" value="SSB"/>
    <property type="match status" value="1"/>
</dbReference>
<evidence type="ECO:0000256" key="3">
    <source>
        <dbReference type="ARBA" id="ARBA00023125"/>
    </source>
</evidence>
<comment type="similarity">
    <text evidence="4">Belongs to the PriB family.</text>
</comment>
<gene>
    <name evidence="4" type="primary">priB</name>
    <name evidence="5" type="ORF">ZRA01_25050</name>
</gene>
<dbReference type="HAMAP" id="MF_00720">
    <property type="entry name" value="PriB"/>
    <property type="match status" value="1"/>
</dbReference>
<sequence>MQEQVRNSFEIDGVLTEVGALRYSPGGVPVLAGRIEHRSKQMEAGLSREVSVELQVVALGDKANLLAVAKLGAVARITGFIAARSLRSRAPVLHIDTIEFLEGTNHGIQASNQA</sequence>
<dbReference type="Proteomes" id="UP000318422">
    <property type="component" value="Unassembled WGS sequence"/>
</dbReference>
<name>A0A4Y4CWD4_ZOORA</name>
<evidence type="ECO:0000256" key="1">
    <source>
        <dbReference type="ARBA" id="ARBA00022515"/>
    </source>
</evidence>
<dbReference type="NCBIfam" id="TIGR04418">
    <property type="entry name" value="PriB_gamma"/>
    <property type="match status" value="1"/>
</dbReference>
<dbReference type="GO" id="GO:0006269">
    <property type="term" value="P:DNA replication, synthesis of primer"/>
    <property type="evidence" value="ECO:0007669"/>
    <property type="project" value="UniProtKB-KW"/>
</dbReference>
<comment type="caution">
    <text evidence="5">The sequence shown here is derived from an EMBL/GenBank/DDBJ whole genome shotgun (WGS) entry which is preliminary data.</text>
</comment>
<keyword evidence="6" id="KW-1185">Reference proteome</keyword>
<dbReference type="Pfam" id="PF22657">
    <property type="entry name" value="SSB_1"/>
    <property type="match status" value="1"/>
</dbReference>
<dbReference type="PIRSF" id="PIRSF003135">
    <property type="entry name" value="Primosomal_n"/>
    <property type="match status" value="1"/>
</dbReference>
<accession>A0A4Y4CWD4</accession>
<dbReference type="Gene3D" id="2.40.50.140">
    <property type="entry name" value="Nucleic acid-binding proteins"/>
    <property type="match status" value="1"/>
</dbReference>
<organism evidence="5 6">
    <name type="scientific">Zoogloea ramigera</name>
    <dbReference type="NCBI Taxonomy" id="350"/>
    <lineage>
        <taxon>Bacteria</taxon>
        <taxon>Pseudomonadati</taxon>
        <taxon>Pseudomonadota</taxon>
        <taxon>Betaproteobacteria</taxon>
        <taxon>Rhodocyclales</taxon>
        <taxon>Zoogloeaceae</taxon>
        <taxon>Zoogloea</taxon>
    </lineage>
</organism>
<keyword evidence="2 4" id="KW-0235">DNA replication</keyword>
<evidence type="ECO:0000256" key="2">
    <source>
        <dbReference type="ARBA" id="ARBA00022705"/>
    </source>
</evidence>
<comment type="subunit">
    <text evidence="4">Homodimer. Interacts with PriA and DnaT. Component of the replication restart primosome. Primosome assembly occurs via a 'hand-off' mechanism. PriA binds to replication forks, subsequently PriB then DnaT bind; DnaT then displaces ssDNA to generate the helicase loading substrate.</text>
</comment>
<keyword evidence="1 4" id="KW-0639">Primosome</keyword>
<evidence type="ECO:0000256" key="4">
    <source>
        <dbReference type="HAMAP-Rule" id="MF_00720"/>
    </source>
</evidence>
<evidence type="ECO:0000313" key="5">
    <source>
        <dbReference type="EMBL" id="GEC96432.1"/>
    </source>
</evidence>
<proteinExistence type="inferred from homology"/>
<keyword evidence="3 4" id="KW-0238">DNA-binding</keyword>
<protein>
    <recommendedName>
        <fullName evidence="4">Replication restart protein PriB</fullName>
    </recommendedName>
</protein>
<dbReference type="OrthoDB" id="9180733at2"/>
<reference evidence="5 6" key="1">
    <citation type="submission" date="2019-06" db="EMBL/GenBank/DDBJ databases">
        <title>Whole genome shotgun sequence of Zoogloea ramigera NBRC 15342.</title>
        <authorList>
            <person name="Hosoyama A."/>
            <person name="Uohara A."/>
            <person name="Ohji S."/>
            <person name="Ichikawa N."/>
        </authorList>
    </citation>
    <scope>NUCLEOTIDE SEQUENCE [LARGE SCALE GENOMIC DNA]</scope>
    <source>
        <strain evidence="5 6">NBRC 15342</strain>
    </source>
</reference>
<evidence type="ECO:0000313" key="6">
    <source>
        <dbReference type="Proteomes" id="UP000318422"/>
    </source>
</evidence>
<dbReference type="EMBL" id="BJNV01000044">
    <property type="protein sequence ID" value="GEC96432.1"/>
    <property type="molecule type" value="Genomic_DNA"/>
</dbReference>
<dbReference type="GO" id="GO:1990077">
    <property type="term" value="C:primosome complex"/>
    <property type="evidence" value="ECO:0007669"/>
    <property type="project" value="UniProtKB-UniRule"/>
</dbReference>
<dbReference type="InterPro" id="IPR012340">
    <property type="entry name" value="NA-bd_OB-fold"/>
</dbReference>